<gene>
    <name evidence="2" type="ORF">BN1208_0799</name>
</gene>
<dbReference type="Proteomes" id="UP000064007">
    <property type="component" value="Chromosome 1"/>
</dbReference>
<dbReference type="KEGG" id="mbat:BN1208_0799"/>
<dbReference type="SUPFAM" id="SSF48452">
    <property type="entry name" value="TPR-like"/>
    <property type="match status" value="2"/>
</dbReference>
<evidence type="ECO:0000256" key="1">
    <source>
        <dbReference type="SAM" id="SignalP"/>
    </source>
</evidence>
<sequence length="286" mass="32681">MKLKKHFLVILLSVFFSTNTFSKEPIKSCDELLSDNQYEDALKTKKSEFISTFCHGKVNLRLKNFDEAINNFKLADKLSKSDTDHFMADLLLGMTLKEAKRLDDALLHFKNSYSHVKVNKLFKRLYLVEMGETLILLSKHEEAANVFLEAYTLTANDEERAANLDRAAFAYALLKNYTKAIEYELKANLAFDRTGLLGEYAESGINLALYYLEANDLASSERTLLKLEKFSRENGGMYYLAKVLFTQSKYYKKKSNIDLSKSKLDEANKIANDIGAEDLKTLFSTI</sequence>
<name>A0A0D6EVD5_9PROT</name>
<dbReference type="RefSeq" id="WP_046488091.1">
    <property type="nucleotide sequence ID" value="NZ_LN827929.1"/>
</dbReference>
<proteinExistence type="predicted"/>
<evidence type="ECO:0000313" key="3">
    <source>
        <dbReference type="Proteomes" id="UP000064007"/>
    </source>
</evidence>
<dbReference type="OrthoDB" id="9810447at2"/>
<reference evidence="3" key="1">
    <citation type="submission" date="2014-12" db="EMBL/GenBank/DDBJ databases">
        <authorList>
            <person name="Salcher M.M."/>
        </authorList>
    </citation>
    <scope>NUCLEOTIDE SEQUENCE [LARGE SCALE GENOMIC DNA]</scope>
    <source>
        <strain evidence="3">MMS-10A-171</strain>
    </source>
</reference>
<keyword evidence="1" id="KW-0732">Signal</keyword>
<organism evidence="2 3">
    <name type="scientific">Candidatus Methylopumilus planktonicus</name>
    <dbReference type="NCBI Taxonomy" id="1581557"/>
    <lineage>
        <taxon>Bacteria</taxon>
        <taxon>Pseudomonadati</taxon>
        <taxon>Pseudomonadota</taxon>
        <taxon>Betaproteobacteria</taxon>
        <taxon>Nitrosomonadales</taxon>
        <taxon>Methylophilaceae</taxon>
        <taxon>Candidatus Methylopumilus</taxon>
    </lineage>
</organism>
<dbReference type="HOGENOM" id="CLU_972563_0_0_4"/>
<dbReference type="InterPro" id="IPR011990">
    <property type="entry name" value="TPR-like_helical_dom_sf"/>
</dbReference>
<dbReference type="AlphaFoldDB" id="A0A0D6EVD5"/>
<keyword evidence="3" id="KW-1185">Reference proteome</keyword>
<accession>A0A0D6EVD5</accession>
<feature type="chain" id="PRO_5002303698" evidence="1">
    <location>
        <begin position="23"/>
        <end position="286"/>
    </location>
</feature>
<feature type="signal peptide" evidence="1">
    <location>
        <begin position="1"/>
        <end position="22"/>
    </location>
</feature>
<protein>
    <submittedName>
        <fullName evidence="2">Putative Tetratricopeptide repeat domain protein</fullName>
    </submittedName>
</protein>
<dbReference type="Gene3D" id="1.25.40.10">
    <property type="entry name" value="Tetratricopeptide repeat domain"/>
    <property type="match status" value="1"/>
</dbReference>
<dbReference type="EMBL" id="LN827929">
    <property type="protein sequence ID" value="CEZ19685.1"/>
    <property type="molecule type" value="Genomic_DNA"/>
</dbReference>
<dbReference type="STRING" id="1581557.BN1208_0799"/>
<evidence type="ECO:0000313" key="2">
    <source>
        <dbReference type="EMBL" id="CEZ19685.1"/>
    </source>
</evidence>